<evidence type="ECO:0000256" key="3">
    <source>
        <dbReference type="ARBA" id="ARBA00022432"/>
    </source>
</evidence>
<feature type="binding site" evidence="7">
    <location>
        <position position="187"/>
    </location>
    <ligand>
        <name>substrate</name>
    </ligand>
</feature>
<comment type="pathway">
    <text evidence="7 8">Carbohydrate biosynthesis; gluconeogenesis.</text>
</comment>
<keyword evidence="3 7" id="KW-0312">Gluconeogenesis</keyword>
<evidence type="ECO:0000313" key="9">
    <source>
        <dbReference type="EMBL" id="MBI4727773.1"/>
    </source>
</evidence>
<dbReference type="GO" id="GO:0005829">
    <property type="term" value="C:cytosol"/>
    <property type="evidence" value="ECO:0007669"/>
    <property type="project" value="TreeGrafter"/>
</dbReference>
<comment type="function">
    <text evidence="7">Involved in the gluconeogenesis. Catalyzes stereospecifically the conversion of dihydroxyacetone phosphate (DHAP) to D-glyceraldehyde-3-phosphate (G3P).</text>
</comment>
<dbReference type="PANTHER" id="PTHR21139:SF42">
    <property type="entry name" value="TRIOSEPHOSPHATE ISOMERASE"/>
    <property type="match status" value="1"/>
</dbReference>
<evidence type="ECO:0000256" key="7">
    <source>
        <dbReference type="HAMAP-Rule" id="MF_00147"/>
    </source>
</evidence>
<evidence type="ECO:0000256" key="6">
    <source>
        <dbReference type="ARBA" id="ARBA00023235"/>
    </source>
</evidence>
<dbReference type="EMBL" id="JACQXR010000157">
    <property type="protein sequence ID" value="MBI4727773.1"/>
    <property type="molecule type" value="Genomic_DNA"/>
</dbReference>
<dbReference type="GO" id="GO:0046166">
    <property type="term" value="P:glyceraldehyde-3-phosphate biosynthetic process"/>
    <property type="evidence" value="ECO:0007669"/>
    <property type="project" value="TreeGrafter"/>
</dbReference>
<evidence type="ECO:0000313" key="10">
    <source>
        <dbReference type="Proteomes" id="UP000736328"/>
    </source>
</evidence>
<dbReference type="InterPro" id="IPR013785">
    <property type="entry name" value="Aldolase_TIM"/>
</dbReference>
<dbReference type="GO" id="GO:0004807">
    <property type="term" value="F:triose-phosphate isomerase activity"/>
    <property type="evidence" value="ECO:0007669"/>
    <property type="project" value="UniProtKB-UniRule"/>
</dbReference>
<dbReference type="InterPro" id="IPR020861">
    <property type="entry name" value="Triosephosphate_isomerase_AS"/>
</dbReference>
<gene>
    <name evidence="7" type="primary">tpiA</name>
    <name evidence="9" type="ORF">HY768_11240</name>
</gene>
<evidence type="ECO:0000256" key="2">
    <source>
        <dbReference type="ARBA" id="ARBA00007422"/>
    </source>
</evidence>
<dbReference type="NCBIfam" id="TIGR00419">
    <property type="entry name" value="tim"/>
    <property type="match status" value="1"/>
</dbReference>
<dbReference type="SUPFAM" id="SSF51351">
    <property type="entry name" value="Triosephosphate isomerase (TIM)"/>
    <property type="match status" value="1"/>
</dbReference>
<organism evidence="9 10">
    <name type="scientific">candidate division TA06 bacterium</name>
    <dbReference type="NCBI Taxonomy" id="2250710"/>
    <lineage>
        <taxon>Bacteria</taxon>
        <taxon>Bacteria division TA06</taxon>
    </lineage>
</organism>
<feature type="active site" description="Proton acceptor" evidence="7">
    <location>
        <position position="181"/>
    </location>
</feature>
<dbReference type="GO" id="GO:0006094">
    <property type="term" value="P:gluconeogenesis"/>
    <property type="evidence" value="ECO:0007669"/>
    <property type="project" value="UniProtKB-UniRule"/>
</dbReference>
<dbReference type="InterPro" id="IPR022896">
    <property type="entry name" value="TrioseP_Isoase_bac/euk"/>
</dbReference>
<evidence type="ECO:0000256" key="5">
    <source>
        <dbReference type="ARBA" id="ARBA00023152"/>
    </source>
</evidence>
<feature type="binding site" evidence="7">
    <location>
        <begin position="9"/>
        <end position="11"/>
    </location>
    <ligand>
        <name>substrate</name>
    </ligand>
</feature>
<dbReference type="HAMAP" id="MF_00147_B">
    <property type="entry name" value="TIM_B"/>
    <property type="match status" value="1"/>
</dbReference>
<dbReference type="InterPro" id="IPR035990">
    <property type="entry name" value="TIM_sf"/>
</dbReference>
<comment type="pathway">
    <text evidence="1 7 8">Carbohydrate degradation; glycolysis; D-glyceraldehyde 3-phosphate from glycerone phosphate: step 1/1.</text>
</comment>
<proteinExistence type="inferred from homology"/>
<evidence type="ECO:0000256" key="4">
    <source>
        <dbReference type="ARBA" id="ARBA00022490"/>
    </source>
</evidence>
<name>A0A933ML87_UNCT6</name>
<comment type="catalytic activity">
    <reaction evidence="7 8">
        <text>D-glyceraldehyde 3-phosphate = dihydroxyacetone phosphate</text>
        <dbReference type="Rhea" id="RHEA:18585"/>
        <dbReference type="ChEBI" id="CHEBI:57642"/>
        <dbReference type="ChEBI" id="CHEBI:59776"/>
        <dbReference type="EC" id="5.3.1.1"/>
    </reaction>
</comment>
<dbReference type="PROSITE" id="PS00171">
    <property type="entry name" value="TIM_1"/>
    <property type="match status" value="1"/>
</dbReference>
<keyword evidence="6 7" id="KW-0413">Isomerase</keyword>
<protein>
    <recommendedName>
        <fullName evidence="7 8">Triosephosphate isomerase</fullName>
        <shortName evidence="7">TIM</shortName>
        <shortName evidence="7">TPI</shortName>
        <ecNumber evidence="7 8">5.3.1.1</ecNumber>
    </recommendedName>
    <alternativeName>
        <fullName evidence="7">Triose-phosphate isomerase</fullName>
    </alternativeName>
</protein>
<dbReference type="Proteomes" id="UP000736328">
    <property type="component" value="Unassembled WGS sequence"/>
</dbReference>
<comment type="subcellular location">
    <subcellularLocation>
        <location evidence="7 8">Cytoplasm</location>
    </subcellularLocation>
</comment>
<dbReference type="Gene3D" id="3.20.20.70">
    <property type="entry name" value="Aldolase class I"/>
    <property type="match status" value="1"/>
</dbReference>
<keyword evidence="4 7" id="KW-0963">Cytoplasm</keyword>
<sequence>MRKPIIAGNWKMYKTVAEAKALAEGIVKTVKEVQDACPENGKQSLAVERVEVVLCPPFTALSVVSEIIKDTGIKLGAQNCYFQEKGAFTGEISPKFLLDFGCKYVIIGHSERRQYFGEDDALINRKLKTAMGLGLCPIFCIGETLDQRNQKQTFDVLKGQVLKGLEGIGLSDPLKMALAYEPVWAIGTGVTATKEQAQEVHQYLRGLLSGLWGQDIAGQVRIQYGGSVKPENIAELMDQPDIDGALVGGASLEPESFSRIINFKG</sequence>
<feature type="active site" description="Electrophile" evidence="7">
    <location>
        <position position="109"/>
    </location>
</feature>
<accession>A0A933ML87</accession>
<dbReference type="GO" id="GO:0019563">
    <property type="term" value="P:glycerol catabolic process"/>
    <property type="evidence" value="ECO:0007669"/>
    <property type="project" value="TreeGrafter"/>
</dbReference>
<dbReference type="GO" id="GO:0006096">
    <property type="term" value="P:glycolytic process"/>
    <property type="evidence" value="ECO:0007669"/>
    <property type="project" value="UniProtKB-UniRule"/>
</dbReference>
<evidence type="ECO:0000256" key="8">
    <source>
        <dbReference type="RuleBase" id="RU363013"/>
    </source>
</evidence>
<dbReference type="EC" id="5.3.1.1" evidence="7 8"/>
<reference evidence="9" key="1">
    <citation type="submission" date="2020-07" db="EMBL/GenBank/DDBJ databases">
        <title>Huge and variable diversity of episymbiotic CPR bacteria and DPANN archaea in groundwater ecosystems.</title>
        <authorList>
            <person name="He C.Y."/>
            <person name="Keren R."/>
            <person name="Whittaker M."/>
            <person name="Farag I.F."/>
            <person name="Doudna J."/>
            <person name="Cate J.H.D."/>
            <person name="Banfield J.F."/>
        </authorList>
    </citation>
    <scope>NUCLEOTIDE SEQUENCE</scope>
    <source>
        <strain evidence="9">NC_groundwater_1520_Pr4_B-0.1um_53_5</strain>
    </source>
</reference>
<dbReference type="FunFam" id="3.20.20.70:FF:000016">
    <property type="entry name" value="Triosephosphate isomerase"/>
    <property type="match status" value="1"/>
</dbReference>
<evidence type="ECO:0000256" key="1">
    <source>
        <dbReference type="ARBA" id="ARBA00004680"/>
    </source>
</evidence>
<comment type="subunit">
    <text evidence="7 8">Homodimer.</text>
</comment>
<feature type="binding site" evidence="7">
    <location>
        <begin position="248"/>
        <end position="249"/>
    </location>
    <ligand>
        <name>substrate</name>
    </ligand>
</feature>
<dbReference type="PANTHER" id="PTHR21139">
    <property type="entry name" value="TRIOSEPHOSPHATE ISOMERASE"/>
    <property type="match status" value="1"/>
</dbReference>
<dbReference type="Pfam" id="PF00121">
    <property type="entry name" value="TIM"/>
    <property type="match status" value="1"/>
</dbReference>
<dbReference type="CDD" id="cd00311">
    <property type="entry name" value="TIM"/>
    <property type="match status" value="1"/>
</dbReference>
<keyword evidence="5 7" id="KW-0324">Glycolysis</keyword>
<feature type="binding site" evidence="7">
    <location>
        <position position="227"/>
    </location>
    <ligand>
        <name>substrate</name>
    </ligand>
</feature>
<dbReference type="AlphaFoldDB" id="A0A933ML87"/>
<dbReference type="InterPro" id="IPR000652">
    <property type="entry name" value="Triosephosphate_isomerase"/>
</dbReference>
<comment type="caution">
    <text evidence="9">The sequence shown here is derived from an EMBL/GenBank/DDBJ whole genome shotgun (WGS) entry which is preliminary data.</text>
</comment>
<dbReference type="PROSITE" id="PS51440">
    <property type="entry name" value="TIM_2"/>
    <property type="match status" value="1"/>
</dbReference>
<comment type="similarity">
    <text evidence="2 7 8">Belongs to the triosephosphate isomerase family.</text>
</comment>